<dbReference type="EMBL" id="CM046109">
    <property type="protein sequence ID" value="KAI8442162.1"/>
    <property type="molecule type" value="Genomic_DNA"/>
</dbReference>
<keyword evidence="2" id="KW-1185">Reference proteome</keyword>
<sequence length="1208" mass="138340">MEESYSGSDVSLSPSQILERLHVLRQLQLMQQGKLQKQRLQYQESPQSSTLTEIVSQFSQSTSFNTFRSLLENPGDSSNDATPRYTSNKSPQVKPNDLIDGVSVLNLSQESEFILQSPLSIRSKASVSSKQPSQNISGNSAESQSLPIKKQISLDDMPILSPKKDFEALIIEKMKNEMNAPKSKILQRENDLPNKGKQPFLRRGEGMARFGLKKNDIVIQNTHSLPWKQNSSKKLALQKNLPKISKKKNVEVQIVVDGPKSPINAKENSQKAGETSKLSPNIKVVSKNTTQESNSKQSTVPSVDSSTCEVHVSKPTFPLIQKEVRIQPPKGKHPLLGNKGKTWAAVLTKEQDDFLRQLKQSDYYKNFTSPAKSVISDISCDENLMRLKQDREIAEQNMFELLENKVDRESFDIDNSFIGRFLNRNMKGLKSSDLECSGESTPLIMQKCLANNPKLMSIFPNMHRTRNENSQSEADTCNSDYTECCNETCTSASSCCSCNTVEETNSSDQVNRKNRQKNADQHDKPRKLSKEAEKQPQNEPCQNDNDNDILKAEMAEMNAKLIATSDLLKDRLKELEDEIETFRKENSNLTKMREEIECEKHKFYEEKSAFEQKFNEEKILSEYYLAEEKDKLNKQKQIYERQVREMRGRLNKKEKDEVINLKKEISDLKEEIRLKDAKSTTTVARLRNQLKIIEKEKKELQDEVEKLKKENRRIQHSNDITRRMSNIKYLEEINKKLTNMKTNNTQSHVELDPDVKYKAFEIERQSRSRRVQHAVKNPIRARAKSVPNLNVTSRYAKYFSQRDVVSPTERNQTLNVETYPYEEPDRDLSDNEIESLKDIESISSRDMSDNEGENSLEKIYMERFQEHSKHSDQSNIANRSKSSQSSCQYSYEKSTSENTDAFFIRRSNSTSSSARNSKSPNQSYQPSGSNVNRSKSPVSILSHRSSSGRQSPINVTRESQKPDYLSSYSRSNSQCKSKSPVSNHTYSSQQQPTVINRDQYDNRLAVSPEPAVSKSSLTKTELKPTELRKPDGSRELRFPNGNIKYLSADGKYSKFVYYNGDIKENFYNEGRIKYYYAETKTCHTTHPDGLEVLEFSDGQVEKRYKDGSSEIRLPNGSVRYFDPKNEHVREEWRFPDGATLTVAASGDRRVVFANGQVEVHTRDHKRREFPDGTVKLLYNDGTSETRYASGRVRIKDKHGNLIMDSVPG</sequence>
<evidence type="ECO:0000313" key="1">
    <source>
        <dbReference type="EMBL" id="KAI8442162.1"/>
    </source>
</evidence>
<organism evidence="1 2">
    <name type="scientific">Choristoneura fumiferana</name>
    <name type="common">Spruce budworm moth</name>
    <name type="synonym">Archips fumiferana</name>
    <dbReference type="NCBI Taxonomy" id="7141"/>
    <lineage>
        <taxon>Eukaryota</taxon>
        <taxon>Metazoa</taxon>
        <taxon>Ecdysozoa</taxon>
        <taxon>Arthropoda</taxon>
        <taxon>Hexapoda</taxon>
        <taxon>Insecta</taxon>
        <taxon>Pterygota</taxon>
        <taxon>Neoptera</taxon>
        <taxon>Endopterygota</taxon>
        <taxon>Lepidoptera</taxon>
        <taxon>Glossata</taxon>
        <taxon>Ditrysia</taxon>
        <taxon>Tortricoidea</taxon>
        <taxon>Tortricidae</taxon>
        <taxon>Tortricinae</taxon>
        <taxon>Choristoneura</taxon>
    </lineage>
</organism>
<protein>
    <submittedName>
        <fullName evidence="1">Uncharacterized protein</fullName>
    </submittedName>
</protein>
<accession>A0ACC0L077</accession>
<name>A0ACC0L077_CHOFU</name>
<gene>
    <name evidence="1" type="ORF">MSG28_005770</name>
</gene>
<dbReference type="Proteomes" id="UP001064048">
    <property type="component" value="Chromosome 9"/>
</dbReference>
<comment type="caution">
    <text evidence="1">The sequence shown here is derived from an EMBL/GenBank/DDBJ whole genome shotgun (WGS) entry which is preliminary data.</text>
</comment>
<proteinExistence type="predicted"/>
<reference evidence="1 2" key="1">
    <citation type="journal article" date="2022" name="Genome Biol. Evol.">
        <title>The Spruce Budworm Genome: Reconstructing the Evolutionary History of Antifreeze Proteins.</title>
        <authorList>
            <person name="Beliveau C."/>
            <person name="Gagne P."/>
            <person name="Picq S."/>
            <person name="Vernygora O."/>
            <person name="Keeling C.I."/>
            <person name="Pinkney K."/>
            <person name="Doucet D."/>
            <person name="Wen F."/>
            <person name="Johnston J.S."/>
            <person name="Maaroufi H."/>
            <person name="Boyle B."/>
            <person name="Laroche J."/>
            <person name="Dewar K."/>
            <person name="Juretic N."/>
            <person name="Blackburn G."/>
            <person name="Nisole A."/>
            <person name="Brunet B."/>
            <person name="Brandao M."/>
            <person name="Lumley L."/>
            <person name="Duan J."/>
            <person name="Quan G."/>
            <person name="Lucarotti C.J."/>
            <person name="Roe A.D."/>
            <person name="Sperling F.A.H."/>
            <person name="Levesque R.C."/>
            <person name="Cusson M."/>
        </authorList>
    </citation>
    <scope>NUCLEOTIDE SEQUENCE [LARGE SCALE GENOMIC DNA]</scope>
    <source>
        <strain evidence="1">Glfc:IPQL:Cfum</strain>
    </source>
</reference>
<evidence type="ECO:0000313" key="2">
    <source>
        <dbReference type="Proteomes" id="UP001064048"/>
    </source>
</evidence>